<feature type="non-terminal residue" evidence="1">
    <location>
        <position position="52"/>
    </location>
</feature>
<protein>
    <recommendedName>
        <fullName evidence="4">Reverse transcriptase domain-containing protein</fullName>
    </recommendedName>
</protein>
<name>R7V8T3_CAPTE</name>
<reference evidence="3" key="1">
    <citation type="submission" date="2012-12" db="EMBL/GenBank/DDBJ databases">
        <authorList>
            <person name="Hellsten U."/>
            <person name="Grimwood J."/>
            <person name="Chapman J.A."/>
            <person name="Shapiro H."/>
            <person name="Aerts A."/>
            <person name="Otillar R.P."/>
            <person name="Terry A.Y."/>
            <person name="Boore J.L."/>
            <person name="Simakov O."/>
            <person name="Marletaz F."/>
            <person name="Cho S.-J."/>
            <person name="Edsinger-Gonzales E."/>
            <person name="Havlak P."/>
            <person name="Kuo D.-H."/>
            <person name="Larsson T."/>
            <person name="Lv J."/>
            <person name="Arendt D."/>
            <person name="Savage R."/>
            <person name="Osoegawa K."/>
            <person name="de Jong P."/>
            <person name="Lindberg D.R."/>
            <person name="Seaver E.C."/>
            <person name="Weisblat D.A."/>
            <person name="Putnam N.H."/>
            <person name="Grigoriev I.V."/>
            <person name="Rokhsar D.S."/>
        </authorList>
    </citation>
    <scope>NUCLEOTIDE SEQUENCE</scope>
    <source>
        <strain evidence="3">I ESC-2004</strain>
    </source>
</reference>
<proteinExistence type="predicted"/>
<keyword evidence="3" id="KW-1185">Reference proteome</keyword>
<evidence type="ECO:0000313" key="1">
    <source>
        <dbReference type="EMBL" id="ELU12150.1"/>
    </source>
</evidence>
<evidence type="ECO:0000313" key="2">
    <source>
        <dbReference type="EnsemblMetazoa" id="CapteP69307"/>
    </source>
</evidence>
<evidence type="ECO:0000313" key="3">
    <source>
        <dbReference type="Proteomes" id="UP000014760"/>
    </source>
</evidence>
<dbReference type="Proteomes" id="UP000014760">
    <property type="component" value="Unassembled WGS sequence"/>
</dbReference>
<reference evidence="1 3" key="2">
    <citation type="journal article" date="2013" name="Nature">
        <title>Insights into bilaterian evolution from three spiralian genomes.</title>
        <authorList>
            <person name="Simakov O."/>
            <person name="Marletaz F."/>
            <person name="Cho S.J."/>
            <person name="Edsinger-Gonzales E."/>
            <person name="Havlak P."/>
            <person name="Hellsten U."/>
            <person name="Kuo D.H."/>
            <person name="Larsson T."/>
            <person name="Lv J."/>
            <person name="Arendt D."/>
            <person name="Savage R."/>
            <person name="Osoegawa K."/>
            <person name="de Jong P."/>
            <person name="Grimwood J."/>
            <person name="Chapman J.A."/>
            <person name="Shapiro H."/>
            <person name="Aerts A."/>
            <person name="Otillar R.P."/>
            <person name="Terry A.Y."/>
            <person name="Boore J.L."/>
            <person name="Grigoriev I.V."/>
            <person name="Lindberg D.R."/>
            <person name="Seaver E.C."/>
            <person name="Weisblat D.A."/>
            <person name="Putnam N.H."/>
            <person name="Rokhsar D.S."/>
        </authorList>
    </citation>
    <scope>NUCLEOTIDE SEQUENCE</scope>
    <source>
        <strain evidence="1 3">I ESC-2004</strain>
    </source>
</reference>
<dbReference type="OrthoDB" id="6243574at2759"/>
<reference evidence="2" key="3">
    <citation type="submission" date="2015-06" db="UniProtKB">
        <authorList>
            <consortium name="EnsemblMetazoa"/>
        </authorList>
    </citation>
    <scope>IDENTIFICATION</scope>
</reference>
<dbReference type="EnsemblMetazoa" id="CapteT69307">
    <property type="protein sequence ID" value="CapteP69307"/>
    <property type="gene ID" value="CapteG69307"/>
</dbReference>
<organism evidence="1">
    <name type="scientific">Capitella teleta</name>
    <name type="common">Polychaete worm</name>
    <dbReference type="NCBI Taxonomy" id="283909"/>
    <lineage>
        <taxon>Eukaryota</taxon>
        <taxon>Metazoa</taxon>
        <taxon>Spiralia</taxon>
        <taxon>Lophotrochozoa</taxon>
        <taxon>Annelida</taxon>
        <taxon>Polychaeta</taxon>
        <taxon>Sedentaria</taxon>
        <taxon>Scolecida</taxon>
        <taxon>Capitellidae</taxon>
        <taxon>Capitella</taxon>
    </lineage>
</organism>
<evidence type="ECO:0008006" key="4">
    <source>
        <dbReference type="Google" id="ProtNLM"/>
    </source>
</evidence>
<gene>
    <name evidence="1" type="ORF">CAPTEDRAFT_69307</name>
</gene>
<accession>R7V8T3</accession>
<sequence length="52" mass="5933">AFITPVFLGGGHTLPQNYRPISVLPAFSKVFERLLHDRINEYFTINQIISSN</sequence>
<dbReference type="AlphaFoldDB" id="R7V8T3"/>
<dbReference type="EMBL" id="KB296161">
    <property type="protein sequence ID" value="ELU12150.1"/>
    <property type="molecule type" value="Genomic_DNA"/>
</dbReference>
<dbReference type="EMBL" id="AMQN01000806">
    <property type="status" value="NOT_ANNOTATED_CDS"/>
    <property type="molecule type" value="Genomic_DNA"/>
</dbReference>
<feature type="non-terminal residue" evidence="1">
    <location>
        <position position="1"/>
    </location>
</feature>
<dbReference type="HOGENOM" id="CLU_3093363_0_0_1"/>